<accession>A0AAV3PVC9</accession>
<sequence length="164" mass="19661">MADRSPNNDRNPMQTINLHKRMKIENEKESMDELEKLEMNDESMRKYLAFFKAAFRRHEENLASAMSFMARVDEFREEEYVLFHSNMITSMVRLPIDKLRIMFKTTQDLQDFDCCAEQPAYMIFEQLNTRELEQLHDDVKFDLDYISRAESTTGIMPIDWIHMT</sequence>
<name>A0AAV3PVC9_LITER</name>
<evidence type="ECO:0000313" key="1">
    <source>
        <dbReference type="EMBL" id="GAA0155605.1"/>
    </source>
</evidence>
<reference evidence="1 2" key="1">
    <citation type="submission" date="2024-01" db="EMBL/GenBank/DDBJ databases">
        <title>The complete chloroplast genome sequence of Lithospermum erythrorhizon: insights into the phylogenetic relationship among Boraginaceae species and the maternal lineages of purple gromwells.</title>
        <authorList>
            <person name="Okada T."/>
            <person name="Watanabe K."/>
        </authorList>
    </citation>
    <scope>NUCLEOTIDE SEQUENCE [LARGE SCALE GENOMIC DNA]</scope>
</reference>
<dbReference type="EMBL" id="BAABME010002663">
    <property type="protein sequence ID" value="GAA0155605.1"/>
    <property type="molecule type" value="Genomic_DNA"/>
</dbReference>
<evidence type="ECO:0000313" key="2">
    <source>
        <dbReference type="Proteomes" id="UP001454036"/>
    </source>
</evidence>
<gene>
    <name evidence="1" type="ORF">LIER_13296</name>
</gene>
<protein>
    <submittedName>
        <fullName evidence="1">Uncharacterized protein</fullName>
    </submittedName>
</protein>
<keyword evidence="2" id="KW-1185">Reference proteome</keyword>
<organism evidence="1 2">
    <name type="scientific">Lithospermum erythrorhizon</name>
    <name type="common">Purple gromwell</name>
    <name type="synonym">Lithospermum officinale var. erythrorhizon</name>
    <dbReference type="NCBI Taxonomy" id="34254"/>
    <lineage>
        <taxon>Eukaryota</taxon>
        <taxon>Viridiplantae</taxon>
        <taxon>Streptophyta</taxon>
        <taxon>Embryophyta</taxon>
        <taxon>Tracheophyta</taxon>
        <taxon>Spermatophyta</taxon>
        <taxon>Magnoliopsida</taxon>
        <taxon>eudicotyledons</taxon>
        <taxon>Gunneridae</taxon>
        <taxon>Pentapetalae</taxon>
        <taxon>asterids</taxon>
        <taxon>lamiids</taxon>
        <taxon>Boraginales</taxon>
        <taxon>Boraginaceae</taxon>
        <taxon>Boraginoideae</taxon>
        <taxon>Lithospermeae</taxon>
        <taxon>Lithospermum</taxon>
    </lineage>
</organism>
<comment type="caution">
    <text evidence="1">The sequence shown here is derived from an EMBL/GenBank/DDBJ whole genome shotgun (WGS) entry which is preliminary data.</text>
</comment>
<dbReference type="AlphaFoldDB" id="A0AAV3PVC9"/>
<dbReference type="Proteomes" id="UP001454036">
    <property type="component" value="Unassembled WGS sequence"/>
</dbReference>
<proteinExistence type="predicted"/>